<evidence type="ECO:0000256" key="1">
    <source>
        <dbReference type="SAM" id="SignalP"/>
    </source>
</evidence>
<keyword evidence="4" id="KW-1185">Reference proteome</keyword>
<protein>
    <submittedName>
        <fullName evidence="3">Phospholipase</fullName>
    </submittedName>
</protein>
<evidence type="ECO:0000313" key="3">
    <source>
        <dbReference type="EMBL" id="BDU69586.1"/>
    </source>
</evidence>
<feature type="signal peptide" evidence="1">
    <location>
        <begin position="1"/>
        <end position="24"/>
    </location>
</feature>
<dbReference type="CDD" id="cd09107">
    <property type="entry name" value="PLDc_vPLD3_4_5_like_2"/>
    <property type="match status" value="1"/>
</dbReference>
<gene>
    <name evidence="3" type="ORF">GETHOR_16870</name>
</gene>
<evidence type="ECO:0000259" key="2">
    <source>
        <dbReference type="PROSITE" id="PS50035"/>
    </source>
</evidence>
<feature type="chain" id="PRO_5045076894" evidence="1">
    <location>
        <begin position="25"/>
        <end position="400"/>
    </location>
</feature>
<reference evidence="4" key="1">
    <citation type="journal article" date="2023" name="Int. J. Syst. Evol. Microbiol.">
        <title>Mesoterricola silvestris gen. nov., sp. nov., Mesoterricola sediminis sp. nov., Geothrix oryzae sp. nov., Geothrix edaphica sp. nov., Geothrix rubra sp. nov., and Geothrix limicola sp. nov., six novel members of Acidobacteriota isolated from soils.</title>
        <authorList>
            <person name="Itoh H."/>
            <person name="Sugisawa Y."/>
            <person name="Mise K."/>
            <person name="Xu Z."/>
            <person name="Kuniyasu M."/>
            <person name="Ushijima N."/>
            <person name="Kawano K."/>
            <person name="Kobayashi E."/>
            <person name="Shiratori Y."/>
            <person name="Masuda Y."/>
            <person name="Senoo K."/>
        </authorList>
    </citation>
    <scope>NUCLEOTIDE SEQUENCE [LARGE SCALE GENOMIC DNA]</scope>
    <source>
        <strain evidence="4">Red222</strain>
    </source>
</reference>
<dbReference type="Pfam" id="PF13091">
    <property type="entry name" value="PLDc_2"/>
    <property type="match status" value="2"/>
</dbReference>
<dbReference type="InterPro" id="IPR025202">
    <property type="entry name" value="PLD-like_dom"/>
</dbReference>
<dbReference type="RefSeq" id="WP_286353309.1">
    <property type="nucleotide sequence ID" value="NZ_AP027079.1"/>
</dbReference>
<dbReference type="InterPro" id="IPR050874">
    <property type="entry name" value="Diverse_PLD-related"/>
</dbReference>
<keyword evidence="1" id="KW-0732">Signal</keyword>
<feature type="domain" description="PLD phosphodiesterase" evidence="2">
    <location>
        <begin position="138"/>
        <end position="165"/>
    </location>
</feature>
<organism evidence="3 4">
    <name type="scientific">Geothrix oryzae</name>
    <dbReference type="NCBI Taxonomy" id="2927975"/>
    <lineage>
        <taxon>Bacteria</taxon>
        <taxon>Pseudomonadati</taxon>
        <taxon>Acidobacteriota</taxon>
        <taxon>Holophagae</taxon>
        <taxon>Holophagales</taxon>
        <taxon>Holophagaceae</taxon>
        <taxon>Geothrix</taxon>
    </lineage>
</organism>
<dbReference type="SUPFAM" id="SSF56024">
    <property type="entry name" value="Phospholipase D/nuclease"/>
    <property type="match status" value="2"/>
</dbReference>
<name>A0ABM8DRE1_9BACT</name>
<accession>A0ABM8DRE1</accession>
<proteinExistence type="predicted"/>
<dbReference type="Proteomes" id="UP001242010">
    <property type="component" value="Chromosome"/>
</dbReference>
<dbReference type="Gene3D" id="3.30.870.10">
    <property type="entry name" value="Endonuclease Chain A"/>
    <property type="match status" value="2"/>
</dbReference>
<feature type="domain" description="PLD phosphodiesterase" evidence="2">
    <location>
        <begin position="325"/>
        <end position="352"/>
    </location>
</feature>
<dbReference type="InterPro" id="IPR001736">
    <property type="entry name" value="PLipase_D/transphosphatidylase"/>
</dbReference>
<dbReference type="EMBL" id="AP027079">
    <property type="protein sequence ID" value="BDU69586.1"/>
    <property type="molecule type" value="Genomic_DNA"/>
</dbReference>
<dbReference type="PANTHER" id="PTHR10185:SF17">
    <property type="entry name" value="GM01519P-RELATED"/>
    <property type="match status" value="1"/>
</dbReference>
<dbReference type="PANTHER" id="PTHR10185">
    <property type="entry name" value="PHOSPHOLIPASE D - RELATED"/>
    <property type="match status" value="1"/>
</dbReference>
<dbReference type="PROSITE" id="PS50035">
    <property type="entry name" value="PLD"/>
    <property type="match status" value="2"/>
</dbReference>
<dbReference type="SMART" id="SM00155">
    <property type="entry name" value="PLDc"/>
    <property type="match status" value="2"/>
</dbReference>
<sequence length="400" mass="43981">MTFRPLLLTFATAWCLGIPQSALAQPGSEPPAPATRLVQSIPAETDLADPALPFAKDVWVDLVRGARTSIDAAEFYVTSRPGSALEPVLVELEKAGARGVKVRFLLSSKMLDQDPASVARLRHIPGAQVRSFDLAGVSRGILHAKYFVVDGQVAFLGSQNFDWRALEHIHELGVRTSDARIVTRLAQLFAVDWTFAGTGKLPDLPTPAPVSARPQVELVASPPFLTPKDIRPSIEALVELIAQAKQTVRVQLLTYSPVAGQDRFWPVLDDALRAAAVRGVKVRLLVSDWVLGGRALPHLKALALIPNLEVKVAPIPEAKEGHIPYARTIHSKYLVVDETHLVLGTSNWEESYFTDSRNIELIFRDSPLAAQAARIHDRLWTSRYAFALDPAKVYEKRKVD</sequence>
<evidence type="ECO:0000313" key="4">
    <source>
        <dbReference type="Proteomes" id="UP001242010"/>
    </source>
</evidence>